<comment type="caution">
    <text evidence="1">The sequence shown here is derived from an EMBL/GenBank/DDBJ whole genome shotgun (WGS) entry which is preliminary data.</text>
</comment>
<evidence type="ECO:0000313" key="2">
    <source>
        <dbReference type="Proteomes" id="UP001458880"/>
    </source>
</evidence>
<organism evidence="1 2">
    <name type="scientific">Popillia japonica</name>
    <name type="common">Japanese beetle</name>
    <dbReference type="NCBI Taxonomy" id="7064"/>
    <lineage>
        <taxon>Eukaryota</taxon>
        <taxon>Metazoa</taxon>
        <taxon>Ecdysozoa</taxon>
        <taxon>Arthropoda</taxon>
        <taxon>Hexapoda</taxon>
        <taxon>Insecta</taxon>
        <taxon>Pterygota</taxon>
        <taxon>Neoptera</taxon>
        <taxon>Endopterygota</taxon>
        <taxon>Coleoptera</taxon>
        <taxon>Polyphaga</taxon>
        <taxon>Scarabaeiformia</taxon>
        <taxon>Scarabaeidae</taxon>
        <taxon>Rutelinae</taxon>
        <taxon>Popillia</taxon>
    </lineage>
</organism>
<dbReference type="AlphaFoldDB" id="A0AAW1MB65"/>
<evidence type="ECO:0000313" key="1">
    <source>
        <dbReference type="EMBL" id="KAK9744056.1"/>
    </source>
</evidence>
<sequence length="87" mass="9913">MVPRSGQRDLDVYTHNMSNNMQMGRCFRGAKRGINLNINNTGSFSPTRFTGTGVERIDYIQNDLKVTTLTSLTFFPFVLDERESHVP</sequence>
<proteinExistence type="predicted"/>
<reference evidence="1 2" key="1">
    <citation type="journal article" date="2024" name="BMC Genomics">
        <title>De novo assembly and annotation of Popillia japonica's genome with initial clues to its potential as an invasive pest.</title>
        <authorList>
            <person name="Cucini C."/>
            <person name="Boschi S."/>
            <person name="Funari R."/>
            <person name="Cardaioli E."/>
            <person name="Iannotti N."/>
            <person name="Marturano G."/>
            <person name="Paoli F."/>
            <person name="Bruttini M."/>
            <person name="Carapelli A."/>
            <person name="Frati F."/>
            <person name="Nardi F."/>
        </authorList>
    </citation>
    <scope>NUCLEOTIDE SEQUENCE [LARGE SCALE GENOMIC DNA]</scope>
    <source>
        <strain evidence="1">DMR45628</strain>
    </source>
</reference>
<dbReference type="EMBL" id="JASPKY010000063">
    <property type="protein sequence ID" value="KAK9744056.1"/>
    <property type="molecule type" value="Genomic_DNA"/>
</dbReference>
<protein>
    <submittedName>
        <fullName evidence="1">Uncharacterized protein</fullName>
    </submittedName>
</protein>
<accession>A0AAW1MB65</accession>
<gene>
    <name evidence="1" type="ORF">QE152_g8116</name>
</gene>
<keyword evidence="2" id="KW-1185">Reference proteome</keyword>
<dbReference type="Proteomes" id="UP001458880">
    <property type="component" value="Unassembled WGS sequence"/>
</dbReference>
<name>A0AAW1MB65_POPJA</name>